<protein>
    <submittedName>
        <fullName evidence="4">Threonine aldolase</fullName>
    </submittedName>
</protein>
<keyword evidence="2" id="KW-0456">Lyase</keyword>
<keyword evidence="5" id="KW-1185">Reference proteome</keyword>
<dbReference type="SUPFAM" id="SSF51419">
    <property type="entry name" value="PLP-binding barrel"/>
    <property type="match status" value="1"/>
</dbReference>
<dbReference type="CDD" id="cd06821">
    <property type="entry name" value="PLPDE_III_D-TA"/>
    <property type="match status" value="1"/>
</dbReference>
<proteinExistence type="inferred from homology"/>
<feature type="domain" description="D-serine dehydratase-like" evidence="3">
    <location>
        <begin position="261"/>
        <end position="351"/>
    </location>
</feature>
<dbReference type="Gene3D" id="3.20.20.10">
    <property type="entry name" value="Alanine racemase"/>
    <property type="match status" value="1"/>
</dbReference>
<dbReference type="SMART" id="SM01119">
    <property type="entry name" value="D-ser_dehydrat"/>
    <property type="match status" value="1"/>
</dbReference>
<comment type="caution">
    <text evidence="4">The sequence shown here is derived from an EMBL/GenBank/DDBJ whole genome shotgun (WGS) entry which is preliminary data.</text>
</comment>
<dbReference type="InterPro" id="IPR042208">
    <property type="entry name" value="D-ser_dehydrat-like_sf"/>
</dbReference>
<name>A0A1V9FZF1_9BACT</name>
<reference evidence="5" key="1">
    <citation type="submission" date="2016-04" db="EMBL/GenBank/DDBJ databases">
        <authorList>
            <person name="Chen L."/>
            <person name="Zhuang W."/>
            <person name="Wang G."/>
        </authorList>
    </citation>
    <scope>NUCLEOTIDE SEQUENCE [LARGE SCALE GENOMIC DNA]</scope>
    <source>
        <strain evidence="5">208</strain>
    </source>
</reference>
<dbReference type="AlphaFoldDB" id="A0A1V9FZF1"/>
<evidence type="ECO:0000256" key="1">
    <source>
        <dbReference type="ARBA" id="ARBA00005323"/>
    </source>
</evidence>
<dbReference type="Pfam" id="PF01168">
    <property type="entry name" value="Ala_racemase_N"/>
    <property type="match status" value="1"/>
</dbReference>
<evidence type="ECO:0000313" key="4">
    <source>
        <dbReference type="EMBL" id="OQP63710.1"/>
    </source>
</evidence>
<dbReference type="Gene3D" id="2.40.37.20">
    <property type="entry name" value="D-serine dehydratase-like domain"/>
    <property type="match status" value="1"/>
</dbReference>
<dbReference type="InterPro" id="IPR029066">
    <property type="entry name" value="PLP-binding_barrel"/>
</dbReference>
<dbReference type="InterPro" id="IPR001608">
    <property type="entry name" value="Ala_racemase_N"/>
</dbReference>
<dbReference type="Pfam" id="PF14031">
    <property type="entry name" value="D-ser_dehydrat"/>
    <property type="match status" value="1"/>
</dbReference>
<gene>
    <name evidence="4" type="ORF">A4R26_16795</name>
</gene>
<dbReference type="Proteomes" id="UP000192276">
    <property type="component" value="Unassembled WGS sequence"/>
</dbReference>
<evidence type="ECO:0000313" key="5">
    <source>
        <dbReference type="Proteomes" id="UP000192276"/>
    </source>
</evidence>
<sequence length="370" mass="40631">MMQENWYRIDNIDELDSPALVIYPQRVQANIETLIAMIDDPLRLRPHAKTHKNKEATQLMMAAGINKFKCATIAEAEMLAQCGAADIVLAYQPVGPKLKRLLKLTQHYPNTRFSCLIDNPASAQEIASAFAAAAQTIGVYIDLNIGQNRTGITPGDKAIVLYNFCADASGLSPRGLHAYDGHVKGTLEERTIASNEAFAQAEAMKKTLLAMGHTDINIIAGGSPSFPIHARRPVVECSPGTFIFWDKNYLDQCPEQPFQIAAAVVTRVISLPNPTHICIDLGHKSIAAENEITKRVFFPDAPGLQPISQSEEHLVLYAGEGHTFQPGDVLYGFPLHVCPTVALYERAYTVENGKLSGEWKILARDRKIGL</sequence>
<dbReference type="GO" id="GO:0008721">
    <property type="term" value="F:D-serine ammonia-lyase activity"/>
    <property type="evidence" value="ECO:0007669"/>
    <property type="project" value="TreeGrafter"/>
</dbReference>
<dbReference type="OrthoDB" id="9788869at2"/>
<dbReference type="InterPro" id="IPR051466">
    <property type="entry name" value="D-amino_acid_metab_enzyme"/>
</dbReference>
<evidence type="ECO:0000259" key="3">
    <source>
        <dbReference type="SMART" id="SM01119"/>
    </source>
</evidence>
<dbReference type="EMBL" id="LWBP01000100">
    <property type="protein sequence ID" value="OQP63710.1"/>
    <property type="molecule type" value="Genomic_DNA"/>
</dbReference>
<dbReference type="PANTHER" id="PTHR28004">
    <property type="entry name" value="ZGC:162816-RELATED"/>
    <property type="match status" value="1"/>
</dbReference>
<evidence type="ECO:0000256" key="2">
    <source>
        <dbReference type="ARBA" id="ARBA00023239"/>
    </source>
</evidence>
<dbReference type="STRING" id="550983.A4R26_16795"/>
<accession>A0A1V9FZF1</accession>
<dbReference type="GO" id="GO:0036088">
    <property type="term" value="P:D-serine catabolic process"/>
    <property type="evidence" value="ECO:0007669"/>
    <property type="project" value="TreeGrafter"/>
</dbReference>
<organism evidence="4 5">
    <name type="scientific">Niastella populi</name>
    <dbReference type="NCBI Taxonomy" id="550983"/>
    <lineage>
        <taxon>Bacteria</taxon>
        <taxon>Pseudomonadati</taxon>
        <taxon>Bacteroidota</taxon>
        <taxon>Chitinophagia</taxon>
        <taxon>Chitinophagales</taxon>
        <taxon>Chitinophagaceae</taxon>
        <taxon>Niastella</taxon>
    </lineage>
</organism>
<dbReference type="PANTHER" id="PTHR28004:SF2">
    <property type="entry name" value="D-SERINE DEHYDRATASE"/>
    <property type="match status" value="1"/>
</dbReference>
<dbReference type="InterPro" id="IPR026956">
    <property type="entry name" value="D-ser_dehydrat-like_dom"/>
</dbReference>
<comment type="similarity">
    <text evidence="1">Belongs to the DSD1 family.</text>
</comment>